<protein>
    <recommendedName>
        <fullName evidence="2">Core-binding (CB) domain-containing protein</fullName>
    </recommendedName>
</protein>
<reference evidence="3 4" key="1">
    <citation type="submission" date="2019-07" db="EMBL/GenBank/DDBJ databases">
        <title>Genomics analysis of Aphanomyces spp. identifies a new class of oomycete effector associated with host adaptation.</title>
        <authorList>
            <person name="Gaulin E."/>
        </authorList>
    </citation>
    <scope>NUCLEOTIDE SEQUENCE [LARGE SCALE GENOMIC DNA]</scope>
    <source>
        <strain evidence="3 4">ATCC 201684</strain>
    </source>
</reference>
<dbReference type="Proteomes" id="UP000481153">
    <property type="component" value="Unassembled WGS sequence"/>
</dbReference>
<dbReference type="Gene3D" id="1.10.150.130">
    <property type="match status" value="1"/>
</dbReference>
<evidence type="ECO:0000259" key="2">
    <source>
        <dbReference type="PROSITE" id="PS51900"/>
    </source>
</evidence>
<dbReference type="EMBL" id="VJMJ01000032">
    <property type="protein sequence ID" value="KAF0742038.1"/>
    <property type="molecule type" value="Genomic_DNA"/>
</dbReference>
<evidence type="ECO:0000256" key="1">
    <source>
        <dbReference type="ARBA" id="ARBA00023125"/>
    </source>
</evidence>
<sequence>MSVSQVRREATLEILRDNRLEPETKKNYKSAMRQLSLWLLATGRGAIVADDGSIDLHQFQYDDFAEFIVSKYKTSNCKPSTLASYRSAMKDYYQRNNIVIPEEFNNDIKSIFQGELPMHSTYACRRIADGWFERQWIASTQVSSVFGAMRSKFGTCRHGFHSSLPCPVVEFDVSIEID</sequence>
<gene>
    <name evidence="3" type="ORF">Ae201684_002973</name>
</gene>
<keyword evidence="4" id="KW-1185">Reference proteome</keyword>
<evidence type="ECO:0000313" key="4">
    <source>
        <dbReference type="Proteomes" id="UP000481153"/>
    </source>
</evidence>
<dbReference type="AlphaFoldDB" id="A0A6G0XNI4"/>
<dbReference type="InterPro" id="IPR044068">
    <property type="entry name" value="CB"/>
</dbReference>
<dbReference type="InterPro" id="IPR010998">
    <property type="entry name" value="Integrase_recombinase_N"/>
</dbReference>
<dbReference type="PROSITE" id="PS51900">
    <property type="entry name" value="CB"/>
    <property type="match status" value="1"/>
</dbReference>
<accession>A0A6G0XNI4</accession>
<keyword evidence="1" id="KW-0238">DNA-binding</keyword>
<proteinExistence type="predicted"/>
<dbReference type="GO" id="GO:0003677">
    <property type="term" value="F:DNA binding"/>
    <property type="evidence" value="ECO:0007669"/>
    <property type="project" value="UniProtKB-KW"/>
</dbReference>
<comment type="caution">
    <text evidence="3">The sequence shown here is derived from an EMBL/GenBank/DDBJ whole genome shotgun (WGS) entry which is preliminary data.</text>
</comment>
<organism evidence="3 4">
    <name type="scientific">Aphanomyces euteiches</name>
    <dbReference type="NCBI Taxonomy" id="100861"/>
    <lineage>
        <taxon>Eukaryota</taxon>
        <taxon>Sar</taxon>
        <taxon>Stramenopiles</taxon>
        <taxon>Oomycota</taxon>
        <taxon>Saprolegniomycetes</taxon>
        <taxon>Saprolegniales</taxon>
        <taxon>Verrucalvaceae</taxon>
        <taxon>Aphanomyces</taxon>
    </lineage>
</organism>
<evidence type="ECO:0000313" key="3">
    <source>
        <dbReference type="EMBL" id="KAF0742038.1"/>
    </source>
</evidence>
<dbReference type="VEuPathDB" id="FungiDB:AeMF1_017170"/>
<name>A0A6G0XNI4_9STRA</name>
<feature type="domain" description="Core-binding (CB)" evidence="2">
    <location>
        <begin position="10"/>
        <end position="97"/>
    </location>
</feature>